<name>T1H391_MEGSC</name>
<evidence type="ECO:0000256" key="1">
    <source>
        <dbReference type="ARBA" id="ARBA00022771"/>
    </source>
</evidence>
<feature type="compositionally biased region" description="Basic residues" evidence="4">
    <location>
        <begin position="313"/>
        <end position="333"/>
    </location>
</feature>
<dbReference type="HOGENOM" id="CLU_761387_0_0_1"/>
<dbReference type="InterPro" id="IPR039133">
    <property type="entry name" value="RNF25"/>
</dbReference>
<keyword evidence="1 3" id="KW-0863">Zinc-finger</keyword>
<dbReference type="PANTHER" id="PTHR13198">
    <property type="entry name" value="RING FINGER PROTEIN 25"/>
    <property type="match status" value="1"/>
</dbReference>
<dbReference type="PROSITE" id="PS50908">
    <property type="entry name" value="RWD"/>
    <property type="match status" value="1"/>
</dbReference>
<reference evidence="8" key="1">
    <citation type="submission" date="2013-02" db="EMBL/GenBank/DDBJ databases">
        <authorList>
            <person name="Hughes D."/>
        </authorList>
    </citation>
    <scope>NUCLEOTIDE SEQUENCE</scope>
    <source>
        <strain>Durham</strain>
        <strain evidence="8">NC isolate 2 -- Noor lab</strain>
    </source>
</reference>
<dbReference type="GO" id="GO:0005634">
    <property type="term" value="C:nucleus"/>
    <property type="evidence" value="ECO:0007669"/>
    <property type="project" value="TreeGrafter"/>
</dbReference>
<evidence type="ECO:0000313" key="8">
    <source>
        <dbReference type="Proteomes" id="UP000015102"/>
    </source>
</evidence>
<dbReference type="EnsemblMetazoa" id="MESCA010710-RA">
    <property type="protein sequence ID" value="MESCA010710-PA"/>
    <property type="gene ID" value="MESCA010710"/>
</dbReference>
<dbReference type="SMART" id="SM00184">
    <property type="entry name" value="RING"/>
    <property type="match status" value="1"/>
</dbReference>
<dbReference type="InterPro" id="IPR001841">
    <property type="entry name" value="Znf_RING"/>
</dbReference>
<dbReference type="InterPro" id="IPR013083">
    <property type="entry name" value="Znf_RING/FYVE/PHD"/>
</dbReference>
<evidence type="ECO:0000259" key="5">
    <source>
        <dbReference type="PROSITE" id="PS50089"/>
    </source>
</evidence>
<dbReference type="Proteomes" id="UP000015102">
    <property type="component" value="Unassembled WGS sequence"/>
</dbReference>
<sequence>METTILNDNNLQITLQVIPSESYPDVSPLFKLLRPRGLDDQRLDDIKKACIAKLEESVGFPVVFDLIEVIREHMTQSNLPSGQCVVCLYGFEEGDEFTKTSCFHYLHSYCLARHLAASKKNYEEEQDKLPSWLRKTSSPYQPNCPVCREPIEDCSEKDLRQLQLKMASLFLIQKSKGAIIDVDAENSGNLISIQTEEEARLELERKKAASETNGHYENGLENGVNDDSENGEEEEEEEEEDDCANYSQNYTEYFKNFNNKRSNKPNSSEDSSNNTTDPHLQTTNGATMPFAPNVQQSQRIADPTNNNYDRNHHYNRRHHYRGGRRHQYHKHRYDRYESSGHQNDAAATGESQKGQCANTSGNSR</sequence>
<dbReference type="Gene3D" id="3.10.110.10">
    <property type="entry name" value="Ubiquitin Conjugating Enzyme"/>
    <property type="match status" value="1"/>
</dbReference>
<protein>
    <recommendedName>
        <fullName evidence="9">RWD domain-containing protein</fullName>
    </recommendedName>
</protein>
<dbReference type="Gene3D" id="3.30.40.10">
    <property type="entry name" value="Zinc/RING finger domain, C3HC4 (zinc finger)"/>
    <property type="match status" value="1"/>
</dbReference>
<dbReference type="OMA" id="HYENGLE"/>
<evidence type="ECO:0008006" key="9">
    <source>
        <dbReference type="Google" id="ProtNLM"/>
    </source>
</evidence>
<dbReference type="FunFam" id="3.30.40.10:FF:000215">
    <property type="entry name" value="E3 ubiquitin-protein ligase RNF25"/>
    <property type="match status" value="1"/>
</dbReference>
<dbReference type="PANTHER" id="PTHR13198:SF4">
    <property type="entry name" value="E3 UBIQUITIN-PROTEIN LIGASE RNF25"/>
    <property type="match status" value="1"/>
</dbReference>
<feature type="region of interest" description="Disordered" evidence="4">
    <location>
        <begin position="257"/>
        <end position="364"/>
    </location>
</feature>
<dbReference type="GO" id="GO:0061630">
    <property type="term" value="F:ubiquitin protein ligase activity"/>
    <property type="evidence" value="ECO:0007669"/>
    <property type="project" value="InterPro"/>
</dbReference>
<feature type="compositionally biased region" description="Acidic residues" evidence="4">
    <location>
        <begin position="224"/>
        <end position="243"/>
    </location>
</feature>
<evidence type="ECO:0000256" key="4">
    <source>
        <dbReference type="SAM" id="MobiDB-lite"/>
    </source>
</evidence>
<feature type="domain" description="RING-type" evidence="5">
    <location>
        <begin position="84"/>
        <end position="148"/>
    </location>
</feature>
<keyword evidence="8" id="KW-1185">Reference proteome</keyword>
<evidence type="ECO:0000256" key="3">
    <source>
        <dbReference type="PROSITE-ProRule" id="PRU00175"/>
    </source>
</evidence>
<proteinExistence type="predicted"/>
<feature type="compositionally biased region" description="Polar residues" evidence="4">
    <location>
        <begin position="349"/>
        <end position="364"/>
    </location>
</feature>
<dbReference type="EMBL" id="CAQQ02180980">
    <property type="status" value="NOT_ANNOTATED_CDS"/>
    <property type="molecule type" value="Genomic_DNA"/>
</dbReference>
<reference evidence="7" key="2">
    <citation type="submission" date="2015-06" db="UniProtKB">
        <authorList>
            <consortium name="EnsemblMetazoa"/>
        </authorList>
    </citation>
    <scope>IDENTIFICATION</scope>
</reference>
<dbReference type="STRING" id="36166.T1H391"/>
<feature type="region of interest" description="Disordered" evidence="4">
    <location>
        <begin position="204"/>
        <end position="244"/>
    </location>
</feature>
<dbReference type="AlphaFoldDB" id="T1H391"/>
<feature type="domain" description="RWD" evidence="6">
    <location>
        <begin position="1"/>
        <end position="77"/>
    </location>
</feature>
<dbReference type="EMBL" id="CAQQ02180981">
    <property type="status" value="NOT_ANNOTATED_CDS"/>
    <property type="molecule type" value="Genomic_DNA"/>
</dbReference>
<evidence type="ECO:0000259" key="6">
    <source>
        <dbReference type="PROSITE" id="PS50908"/>
    </source>
</evidence>
<dbReference type="InterPro" id="IPR006575">
    <property type="entry name" value="RWD_dom"/>
</dbReference>
<evidence type="ECO:0000256" key="2">
    <source>
        <dbReference type="ARBA" id="ARBA00022833"/>
    </source>
</evidence>
<dbReference type="GO" id="GO:0008270">
    <property type="term" value="F:zinc ion binding"/>
    <property type="evidence" value="ECO:0007669"/>
    <property type="project" value="UniProtKB-KW"/>
</dbReference>
<dbReference type="PROSITE" id="PS50089">
    <property type="entry name" value="ZF_RING_2"/>
    <property type="match status" value="1"/>
</dbReference>
<dbReference type="CDD" id="cd16470">
    <property type="entry name" value="RING-H2_RNF25"/>
    <property type="match status" value="1"/>
</dbReference>
<keyword evidence="1 3" id="KW-0479">Metal-binding</keyword>
<dbReference type="InterPro" id="IPR016135">
    <property type="entry name" value="UBQ-conjugating_enzyme/RWD"/>
</dbReference>
<keyword evidence="2" id="KW-0862">Zinc</keyword>
<accession>T1H391</accession>
<evidence type="ECO:0000313" key="7">
    <source>
        <dbReference type="EnsemblMetazoa" id="MESCA010710-PA"/>
    </source>
</evidence>
<dbReference type="GO" id="GO:0016567">
    <property type="term" value="P:protein ubiquitination"/>
    <property type="evidence" value="ECO:0007669"/>
    <property type="project" value="TreeGrafter"/>
</dbReference>
<dbReference type="Pfam" id="PF05773">
    <property type="entry name" value="RWD"/>
    <property type="match status" value="1"/>
</dbReference>
<dbReference type="SUPFAM" id="SSF54495">
    <property type="entry name" value="UBC-like"/>
    <property type="match status" value="1"/>
</dbReference>
<organism evidence="7 8">
    <name type="scientific">Megaselia scalaris</name>
    <name type="common">Humpbacked fly</name>
    <name type="synonym">Phora scalaris</name>
    <dbReference type="NCBI Taxonomy" id="36166"/>
    <lineage>
        <taxon>Eukaryota</taxon>
        <taxon>Metazoa</taxon>
        <taxon>Ecdysozoa</taxon>
        <taxon>Arthropoda</taxon>
        <taxon>Hexapoda</taxon>
        <taxon>Insecta</taxon>
        <taxon>Pterygota</taxon>
        <taxon>Neoptera</taxon>
        <taxon>Endopterygota</taxon>
        <taxon>Diptera</taxon>
        <taxon>Brachycera</taxon>
        <taxon>Muscomorpha</taxon>
        <taxon>Platypezoidea</taxon>
        <taxon>Phoridae</taxon>
        <taxon>Megaseliini</taxon>
        <taxon>Megaselia</taxon>
    </lineage>
</organism>
<dbReference type="SUPFAM" id="SSF57850">
    <property type="entry name" value="RING/U-box"/>
    <property type="match status" value="1"/>
</dbReference>
<feature type="compositionally biased region" description="Low complexity" evidence="4">
    <location>
        <begin position="266"/>
        <end position="277"/>
    </location>
</feature>